<organism evidence="2 3">
    <name type="scientific">Flintibacter hominis</name>
    <dbReference type="NCBI Taxonomy" id="2763048"/>
    <lineage>
        <taxon>Bacteria</taxon>
        <taxon>Bacillati</taxon>
        <taxon>Bacillota</taxon>
        <taxon>Clostridia</taxon>
        <taxon>Eubacteriales</taxon>
        <taxon>Flintibacter</taxon>
    </lineage>
</organism>
<accession>A0A8J6M606</accession>
<evidence type="ECO:0000259" key="1">
    <source>
        <dbReference type="Pfam" id="PF00389"/>
    </source>
</evidence>
<protein>
    <recommendedName>
        <fullName evidence="1">D-isomer specific 2-hydroxyacid dehydrogenase catalytic domain-containing protein</fullName>
    </recommendedName>
</protein>
<name>A0A8J6M606_9FIRM</name>
<dbReference type="GO" id="GO:0051287">
    <property type="term" value="F:NAD binding"/>
    <property type="evidence" value="ECO:0007669"/>
    <property type="project" value="InterPro"/>
</dbReference>
<dbReference type="RefSeq" id="WP_186852402.1">
    <property type="nucleotide sequence ID" value="NZ_JACOPO010000002.1"/>
</dbReference>
<sequence length="137" mass="14753">MDKDYRSVSASELNGVRKAYESAGIELEAKHFNSEAEIIAGCQDAFAILATGNSPITRDVMAPFSPLKFVQRCGVGVNSIDLDATTELGKIILNLPGFCTNELANLVIATIMGLIHNTTCYDREIRKGACPNAGRCK</sequence>
<dbReference type="Pfam" id="PF00389">
    <property type="entry name" value="2-Hacid_dh"/>
    <property type="match status" value="1"/>
</dbReference>
<reference evidence="2" key="1">
    <citation type="submission" date="2020-08" db="EMBL/GenBank/DDBJ databases">
        <title>Genome public.</title>
        <authorList>
            <person name="Liu C."/>
            <person name="Sun Q."/>
        </authorList>
    </citation>
    <scope>NUCLEOTIDE SEQUENCE</scope>
    <source>
        <strain evidence="2">NSJ-23</strain>
    </source>
</reference>
<dbReference type="EMBL" id="JACOPO010000002">
    <property type="protein sequence ID" value="MBC5722169.1"/>
    <property type="molecule type" value="Genomic_DNA"/>
</dbReference>
<proteinExistence type="predicted"/>
<dbReference type="GO" id="GO:0016616">
    <property type="term" value="F:oxidoreductase activity, acting on the CH-OH group of donors, NAD or NADP as acceptor"/>
    <property type="evidence" value="ECO:0007669"/>
    <property type="project" value="InterPro"/>
</dbReference>
<gene>
    <name evidence="2" type="ORF">H8S11_04980</name>
</gene>
<dbReference type="SUPFAM" id="SSF52283">
    <property type="entry name" value="Formate/glycerate dehydrogenase catalytic domain-like"/>
    <property type="match status" value="1"/>
</dbReference>
<evidence type="ECO:0000313" key="3">
    <source>
        <dbReference type="Proteomes" id="UP000628736"/>
    </source>
</evidence>
<dbReference type="InterPro" id="IPR006139">
    <property type="entry name" value="D-isomer_2_OHA_DH_cat_dom"/>
</dbReference>
<dbReference type="Gene3D" id="3.40.50.720">
    <property type="entry name" value="NAD(P)-binding Rossmann-like Domain"/>
    <property type="match status" value="1"/>
</dbReference>
<feature type="domain" description="D-isomer specific 2-hydroxyacid dehydrogenase catalytic" evidence="1">
    <location>
        <begin position="20"/>
        <end position="110"/>
    </location>
</feature>
<comment type="caution">
    <text evidence="2">The sequence shown here is derived from an EMBL/GenBank/DDBJ whole genome shotgun (WGS) entry which is preliminary data.</text>
</comment>
<evidence type="ECO:0000313" key="2">
    <source>
        <dbReference type="EMBL" id="MBC5722169.1"/>
    </source>
</evidence>
<keyword evidence="3" id="KW-1185">Reference proteome</keyword>
<dbReference type="Proteomes" id="UP000628736">
    <property type="component" value="Unassembled WGS sequence"/>
</dbReference>
<dbReference type="AlphaFoldDB" id="A0A8J6M606"/>